<dbReference type="Gene3D" id="2.60.40.10">
    <property type="entry name" value="Immunoglobulins"/>
    <property type="match status" value="2"/>
</dbReference>
<feature type="region of interest" description="Disordered" evidence="6">
    <location>
        <begin position="1440"/>
        <end position="1466"/>
    </location>
</feature>
<keyword evidence="4 5" id="KW-0720">Serine protease</keyword>
<dbReference type="PROSITE" id="PS00137">
    <property type="entry name" value="SUBTILASE_HIS"/>
    <property type="match status" value="1"/>
</dbReference>
<dbReference type="InterPro" id="IPR015500">
    <property type="entry name" value="Peptidase_S8_subtilisin-rel"/>
</dbReference>
<dbReference type="PROSITE" id="PS00138">
    <property type="entry name" value="SUBTILASE_SER"/>
    <property type="match status" value="1"/>
</dbReference>
<dbReference type="InterPro" id="IPR012103">
    <property type="entry name" value="Pept_S8A_Bpr"/>
</dbReference>
<feature type="active site" description="Charge relay system" evidence="5">
    <location>
        <position position="227"/>
    </location>
</feature>
<feature type="compositionally biased region" description="Basic and acidic residues" evidence="6">
    <location>
        <begin position="1457"/>
        <end position="1466"/>
    </location>
</feature>
<feature type="chain" id="PRO_5045339915" evidence="7">
    <location>
        <begin position="29"/>
        <end position="1466"/>
    </location>
</feature>
<dbReference type="Gene3D" id="2.60.40.1120">
    <property type="entry name" value="Carboxypeptidase-like, regulatory domain"/>
    <property type="match status" value="2"/>
</dbReference>
<dbReference type="SUPFAM" id="SSF49899">
    <property type="entry name" value="Concanavalin A-like lectins/glucanases"/>
    <property type="match status" value="1"/>
</dbReference>
<dbReference type="CDD" id="cd07481">
    <property type="entry name" value="Peptidases_S8_BacillopeptidaseF-like"/>
    <property type="match status" value="1"/>
</dbReference>
<evidence type="ECO:0000256" key="3">
    <source>
        <dbReference type="ARBA" id="ARBA00022801"/>
    </source>
</evidence>
<name>A0ABW4MUG3_9BACI</name>
<evidence type="ECO:0000256" key="5">
    <source>
        <dbReference type="PROSITE-ProRule" id="PRU01240"/>
    </source>
</evidence>
<dbReference type="NCBIfam" id="NF038128">
    <property type="entry name" value="choice_anch_J"/>
    <property type="match status" value="1"/>
</dbReference>
<dbReference type="PROSITE" id="PS51892">
    <property type="entry name" value="SUBTILASE"/>
    <property type="match status" value="1"/>
</dbReference>
<dbReference type="Gene3D" id="3.40.50.200">
    <property type="entry name" value="Peptidase S8/S53 domain"/>
    <property type="match status" value="1"/>
</dbReference>
<keyword evidence="2 5" id="KW-0645">Protease</keyword>
<dbReference type="Gene3D" id="2.60.120.200">
    <property type="match status" value="1"/>
</dbReference>
<evidence type="ECO:0000259" key="9">
    <source>
        <dbReference type="Pfam" id="PF05922"/>
    </source>
</evidence>
<dbReference type="Pfam" id="PF20773">
    <property type="entry name" value="InhA-like_MAM"/>
    <property type="match status" value="1"/>
</dbReference>
<dbReference type="PIRSF" id="PIRSF015477">
    <property type="entry name" value="Bpr"/>
    <property type="match status" value="1"/>
</dbReference>
<evidence type="ECO:0000259" key="8">
    <source>
        <dbReference type="Pfam" id="PF00082"/>
    </source>
</evidence>
<evidence type="ECO:0000256" key="1">
    <source>
        <dbReference type="ARBA" id="ARBA00011073"/>
    </source>
</evidence>
<dbReference type="EMBL" id="JBHUEK010000031">
    <property type="protein sequence ID" value="MFD1781138.1"/>
    <property type="molecule type" value="Genomic_DNA"/>
</dbReference>
<organism evidence="10 11">
    <name type="scientific">Fredinandcohnia salidurans</name>
    <dbReference type="NCBI Taxonomy" id="2595041"/>
    <lineage>
        <taxon>Bacteria</taxon>
        <taxon>Bacillati</taxon>
        <taxon>Bacillota</taxon>
        <taxon>Bacilli</taxon>
        <taxon>Bacillales</taxon>
        <taxon>Bacillaceae</taxon>
        <taxon>Fredinandcohnia</taxon>
    </lineage>
</organism>
<keyword evidence="11" id="KW-1185">Reference proteome</keyword>
<dbReference type="InterPro" id="IPR010259">
    <property type="entry name" value="S8pro/Inhibitor_I9"/>
</dbReference>
<dbReference type="Pfam" id="PF13715">
    <property type="entry name" value="CarbopepD_reg_2"/>
    <property type="match status" value="1"/>
</dbReference>
<keyword evidence="3 5" id="KW-0378">Hydrolase</keyword>
<feature type="region of interest" description="Disordered" evidence="6">
    <location>
        <begin position="787"/>
        <end position="827"/>
    </location>
</feature>
<evidence type="ECO:0000256" key="6">
    <source>
        <dbReference type="SAM" id="MobiDB-lite"/>
    </source>
</evidence>
<proteinExistence type="inferred from homology"/>
<dbReference type="InterPro" id="IPR013783">
    <property type="entry name" value="Ig-like_fold"/>
</dbReference>
<dbReference type="Pfam" id="PF05922">
    <property type="entry name" value="Inhibitor_I9"/>
    <property type="match status" value="1"/>
</dbReference>
<dbReference type="InterPro" id="IPR036852">
    <property type="entry name" value="Peptidase_S8/S53_dom_sf"/>
</dbReference>
<dbReference type="InterPro" id="IPR013320">
    <property type="entry name" value="ConA-like_dom_sf"/>
</dbReference>
<evidence type="ECO:0000313" key="10">
    <source>
        <dbReference type="EMBL" id="MFD1781138.1"/>
    </source>
</evidence>
<feature type="signal peptide" evidence="7">
    <location>
        <begin position="1"/>
        <end position="28"/>
    </location>
</feature>
<dbReference type="PANTHER" id="PTHR43399:SF4">
    <property type="entry name" value="CELL WALL-ASSOCIATED PROTEASE"/>
    <property type="match status" value="1"/>
</dbReference>
<dbReference type="SUPFAM" id="SSF49464">
    <property type="entry name" value="Carboxypeptidase regulatory domain-like"/>
    <property type="match status" value="2"/>
</dbReference>
<comment type="caution">
    <text evidence="10">The sequence shown here is derived from an EMBL/GenBank/DDBJ whole genome shotgun (WGS) entry which is preliminary data.</text>
</comment>
<feature type="active site" description="Charge relay system" evidence="5">
    <location>
        <position position="448"/>
    </location>
</feature>
<gene>
    <name evidence="10" type="ORF">ACFSFW_21000</name>
</gene>
<dbReference type="Proteomes" id="UP001597227">
    <property type="component" value="Unassembled WGS sequence"/>
</dbReference>
<dbReference type="SUPFAM" id="SSF52743">
    <property type="entry name" value="Subtilisin-like"/>
    <property type="match status" value="1"/>
</dbReference>
<feature type="compositionally biased region" description="Basic and acidic residues" evidence="6">
    <location>
        <begin position="804"/>
        <end position="823"/>
    </location>
</feature>
<feature type="active site" description="Charge relay system" evidence="5">
    <location>
        <position position="274"/>
    </location>
</feature>
<dbReference type="InterPro" id="IPR033857">
    <property type="entry name" value="Bacillopeptidase_F"/>
</dbReference>
<comment type="similarity">
    <text evidence="1 5">Belongs to the peptidase S8 family.</text>
</comment>
<dbReference type="Pfam" id="PF09136">
    <property type="entry name" value="Glucodextran_B"/>
    <property type="match status" value="2"/>
</dbReference>
<evidence type="ECO:0000256" key="2">
    <source>
        <dbReference type="ARBA" id="ARBA00022670"/>
    </source>
</evidence>
<dbReference type="InterPro" id="IPR000209">
    <property type="entry name" value="Peptidase_S8/S53_dom"/>
</dbReference>
<keyword evidence="7" id="KW-0732">Signal</keyword>
<evidence type="ECO:0000256" key="7">
    <source>
        <dbReference type="SAM" id="SignalP"/>
    </source>
</evidence>
<protein>
    <submittedName>
        <fullName evidence="10">S8 family serine peptidase</fullName>
    </submittedName>
</protein>
<dbReference type="RefSeq" id="WP_388041098.1">
    <property type="nucleotide sequence ID" value="NZ_JBHUEK010000031.1"/>
</dbReference>
<dbReference type="InterPro" id="IPR022398">
    <property type="entry name" value="Peptidase_S8_His-AS"/>
</dbReference>
<dbReference type="PRINTS" id="PR00723">
    <property type="entry name" value="SUBTILISIN"/>
</dbReference>
<dbReference type="InterPro" id="IPR051048">
    <property type="entry name" value="Peptidase_S8/S53_subtilisin"/>
</dbReference>
<sequence length="1466" mass="156633">MRKKGKRRLTKVASIVMCALLLAPSVMASQTFAQAKEPSTSYLGNNNDVASSKISKSLQDKFADEKMVTFLVKFKEQVDSNKIANEAAKKASIQKSTVAKTKSIKRNAIVSELRTTAIETQGDVKTYLQKEEASGNAKDIKSFFIVNGMAVTATKDVMEKIASFPEVEKVLPNETRTLHVPVTEKSSVAVESKATPQNIEWNIDRVGAPQVWEMGIDGAGTVVASIDTGVQWNHPALMEQYRGYDPANPSNPNHQFSWFDATAGQSTPYDDIGHGTHVTGTMVGAEPNGANQIGVAPGAKWIAVKAFTDAGGSDIDLLEAGEWIIAPGGNPDMAPDVVNNSWGGGPGLDEWYRPMVQNWRAADIFPEFSAGNTTLFNPGGPGSIATPANYPESFATGATDINDRLAGFSLQGPSPYEGDIKPDISAPGVNIRSSVPGSGYEGGWNGTSMAGPHISAIVALLKQANASLTIEQIEEIITSTATPLTDGTFPESPNFGYGYGLANAYLAVSSVASGLGKIKGQVAKDGMDEEAPTFEHAAPSETYAGMDLPLSISVQDNISITSVVLQYENQDGEWVNVTATQTSGTYNEGTFEAVIPGEDIAEPSVSYRWQVVDFGQNDVTTDEYEVTVQPGISVGYFQDFESTPVGWFSYGAEDTWQWGAPTSGPNSAHSGEKVYATNLAGQYSSRANMTLVMPPIDLPEGPAYLQYMNWFNLERNWDYGHVFVSTDMENWTQLLRITDTSSGWQSAEIDLSEYAGQRVYIGFNVTTDGSVTRDGWYIDDVRLSNEQQPGQSKAQLGVQPTKGDSADRGDSSVSLKEGEKVDPAKIQPKGSHIDFKEVDVNETSPQALPLHAQVSVLESGRSVSTNPATGAYELIHGTGDFTVVAESYGYHAAQQTVTVEAEGEAVANFVLEEKAQGTVSGTITNAATGEPVSGATLLLVEDANVTPVETDENGQYSLTAYEGTYTVRVMAPSYYSESFEVVLEGNGEVAQNVELRPFIGYPGEIGYDDGTAENARAFYDAGNGWAVKMSLNEGQNAALVTGGQFRFWDTTWPTPGGTDFKVEVWDATGIDGAPGKKLAGPIDATALRTGEWTNVDLAAEGIIVEGDFYMVYIQADPNPNAPGLGTDEDGEYSGRSWQFVGGAWSLAPEAEGNYMIRATVNYEVTAPTITSPITGAYTNESTVTVEGKAAPTTTVHIFNNGEEVATTDTTDAGTFSVDVELQDGENSLTAKASTDTGITDASEPVVVVLDQTSPELAITSPEDGAKTNKETVTVTGTVQDENIESVTVNGENATITEGSFSKRILIENRENNIEVVATDKAGNTTTNQVTVTAKFGEIRIADLKPTEDVHLKSGESVKIEFTTEPGLNATYAIRLPLTNAKADLSNATELPIQEVSPGVYEGYWTAISSVVAEGAEIEVIVRDEFGNEARQVATGKLFINVQEDDGKPGKGKPGKPGKPDKPGKNK</sequence>
<dbReference type="InterPro" id="IPR008969">
    <property type="entry name" value="CarboxyPept-like_regulatory"/>
</dbReference>
<feature type="domain" description="Peptidase S8/S53" evidence="8">
    <location>
        <begin position="218"/>
        <end position="500"/>
    </location>
</feature>
<dbReference type="Pfam" id="PF00082">
    <property type="entry name" value="Peptidase_S8"/>
    <property type="match status" value="1"/>
</dbReference>
<dbReference type="InterPro" id="IPR023828">
    <property type="entry name" value="Peptidase_S8_Ser-AS"/>
</dbReference>
<evidence type="ECO:0000256" key="4">
    <source>
        <dbReference type="ARBA" id="ARBA00022825"/>
    </source>
</evidence>
<dbReference type="PANTHER" id="PTHR43399">
    <property type="entry name" value="SUBTILISIN-RELATED"/>
    <property type="match status" value="1"/>
</dbReference>
<reference evidence="11" key="1">
    <citation type="journal article" date="2019" name="Int. J. Syst. Evol. Microbiol.">
        <title>The Global Catalogue of Microorganisms (GCM) 10K type strain sequencing project: providing services to taxonomists for standard genome sequencing and annotation.</title>
        <authorList>
            <consortium name="The Broad Institute Genomics Platform"/>
            <consortium name="The Broad Institute Genome Sequencing Center for Infectious Disease"/>
            <person name="Wu L."/>
            <person name="Ma J."/>
        </authorList>
    </citation>
    <scope>NUCLEOTIDE SEQUENCE [LARGE SCALE GENOMIC DNA]</scope>
    <source>
        <strain evidence="11">CCUG 15531</strain>
    </source>
</reference>
<accession>A0ABW4MUG3</accession>
<feature type="domain" description="Inhibitor I9" evidence="9">
    <location>
        <begin position="69"/>
        <end position="179"/>
    </location>
</feature>
<evidence type="ECO:0000313" key="11">
    <source>
        <dbReference type="Proteomes" id="UP001597227"/>
    </source>
</evidence>